<reference evidence="1" key="1">
    <citation type="journal article" date="2021" name="PeerJ">
        <title>Extensive microbial diversity within the chicken gut microbiome revealed by metagenomics and culture.</title>
        <authorList>
            <person name="Gilroy R."/>
            <person name="Ravi A."/>
            <person name="Getino M."/>
            <person name="Pursley I."/>
            <person name="Horton D.L."/>
            <person name="Alikhan N.F."/>
            <person name="Baker D."/>
            <person name="Gharbi K."/>
            <person name="Hall N."/>
            <person name="Watson M."/>
            <person name="Adriaenssens E.M."/>
            <person name="Foster-Nyarko E."/>
            <person name="Jarju S."/>
            <person name="Secka A."/>
            <person name="Antonio M."/>
            <person name="Oren A."/>
            <person name="Chaudhuri R.R."/>
            <person name="La Ragione R."/>
            <person name="Hildebrand F."/>
            <person name="Pallen M.J."/>
        </authorList>
    </citation>
    <scope>NUCLEOTIDE SEQUENCE</scope>
    <source>
        <strain evidence="1">ChiBcec16_6824</strain>
    </source>
</reference>
<dbReference type="EMBL" id="DXDX01000209">
    <property type="protein sequence ID" value="HIY22523.1"/>
    <property type="molecule type" value="Genomic_DNA"/>
</dbReference>
<evidence type="ECO:0000313" key="1">
    <source>
        <dbReference type="EMBL" id="HIY22523.1"/>
    </source>
</evidence>
<evidence type="ECO:0000313" key="2">
    <source>
        <dbReference type="Proteomes" id="UP000823868"/>
    </source>
</evidence>
<dbReference type="AlphaFoldDB" id="A0A9D1YAJ2"/>
<dbReference type="Proteomes" id="UP000823868">
    <property type="component" value="Unassembled WGS sequence"/>
</dbReference>
<organism evidence="1 2">
    <name type="scientific">Candidatus Flavonifractor merdigallinarum</name>
    <dbReference type="NCBI Taxonomy" id="2838589"/>
    <lineage>
        <taxon>Bacteria</taxon>
        <taxon>Bacillati</taxon>
        <taxon>Bacillota</taxon>
        <taxon>Clostridia</taxon>
        <taxon>Eubacteriales</taxon>
        <taxon>Oscillospiraceae</taxon>
        <taxon>Flavonifractor</taxon>
    </lineage>
</organism>
<name>A0A9D1YAJ2_9FIRM</name>
<proteinExistence type="predicted"/>
<dbReference type="SUPFAM" id="SSF160631">
    <property type="entry name" value="SMI1/KNR4-like"/>
    <property type="match status" value="1"/>
</dbReference>
<accession>A0A9D1YAJ2</accession>
<gene>
    <name evidence="1" type="ORF">H9841_11565</name>
</gene>
<reference evidence="1" key="2">
    <citation type="submission" date="2021-04" db="EMBL/GenBank/DDBJ databases">
        <authorList>
            <person name="Gilroy R."/>
        </authorList>
    </citation>
    <scope>NUCLEOTIDE SEQUENCE</scope>
    <source>
        <strain evidence="1">ChiBcec16_6824</strain>
    </source>
</reference>
<evidence type="ECO:0008006" key="3">
    <source>
        <dbReference type="Google" id="ProtNLM"/>
    </source>
</evidence>
<protein>
    <recommendedName>
        <fullName evidence="3">SMI1/KNR4 family protein</fullName>
    </recommendedName>
</protein>
<comment type="caution">
    <text evidence="1">The sequence shown here is derived from an EMBL/GenBank/DDBJ whole genome shotgun (WGS) entry which is preliminary data.</text>
</comment>
<dbReference type="InterPro" id="IPR037883">
    <property type="entry name" value="Knr4/Smi1-like_sf"/>
</dbReference>
<sequence>MVLEFLHLPKGGLTEDVVTAAEQRLGFSFPLPLRETYLQVPQELLQHPDHLFSPERLAWDEEKKLFFFAGDQGEPEYAIEDGSPIVLVKNQISKRWIERALLDNFLASEMIWNAMNQEDRGTVLTELLECTKRMLGPKGKLGKYLVSVLPNVTKGSRRQLYTTPAHDILLLRDEDMQSTYLASVGEEPLERLEKEAEIELS</sequence>